<keyword evidence="3" id="KW-0813">Transport</keyword>
<dbReference type="SUPFAM" id="SSF53807">
    <property type="entry name" value="Helical backbone' metal receptor"/>
    <property type="match status" value="1"/>
</dbReference>
<dbReference type="PANTHER" id="PTHR30532:SF1">
    <property type="entry name" value="IRON(3+)-HYDROXAMATE-BINDING PROTEIN FHUD"/>
    <property type="match status" value="1"/>
</dbReference>
<keyword evidence="8" id="KW-1185">Reference proteome</keyword>
<evidence type="ECO:0000256" key="4">
    <source>
        <dbReference type="ARBA" id="ARBA00022496"/>
    </source>
</evidence>
<dbReference type="Proteomes" id="UP000996601">
    <property type="component" value="Unassembled WGS sequence"/>
</dbReference>
<dbReference type="Pfam" id="PF01497">
    <property type="entry name" value="Peripla_BP_2"/>
    <property type="match status" value="1"/>
</dbReference>
<keyword evidence="4" id="KW-0410">Iron transport</keyword>
<feature type="domain" description="Fe/B12 periplasmic-binding" evidence="6">
    <location>
        <begin position="32"/>
        <end position="293"/>
    </location>
</feature>
<dbReference type="Gene3D" id="3.40.50.1980">
    <property type="entry name" value="Nitrogenase molybdenum iron protein domain"/>
    <property type="match status" value="2"/>
</dbReference>
<dbReference type="InterPro" id="IPR002491">
    <property type="entry name" value="ABC_transptr_periplasmic_BD"/>
</dbReference>
<accession>A0ABT1R0P9</accession>
<evidence type="ECO:0000256" key="2">
    <source>
        <dbReference type="ARBA" id="ARBA00008814"/>
    </source>
</evidence>
<dbReference type="PRINTS" id="PR01715">
    <property type="entry name" value="FERRIBNDNGPP"/>
</dbReference>
<keyword evidence="4" id="KW-0406">Ion transport</keyword>
<dbReference type="RefSeq" id="WP_256114791.1">
    <property type="nucleotide sequence ID" value="NZ_WHSB02000001.1"/>
</dbReference>
<sequence>MAPGSALSRRALLGALAFVGLGARARAALPERIVALDWPSAQNLLALGVSPLALPERALYGELVVEPALSPATLDLGLRSEPNLELVLQLAPDLVLMGDDLTSLRERIEAASPVVMFSADGFDGTDPVLKGDAALQGLAQRLGRVDAYRLFRQGFDRELDEARKRLRHYDRRPVFIATVIDGRRLLLFGKNSLFQSVLDRFGIVNAWTGFTSAYGHTTVTADRLAQQRDARLLCVGDSSTLALEKLLASPVVASLPFIRSGRVARIPDVLFYGGLPSANRFARLASMALAAEG</sequence>
<protein>
    <submittedName>
        <fullName evidence="7">ABC transporter substrate-binding protein</fullName>
    </submittedName>
</protein>
<keyword evidence="5" id="KW-0732">Signal</keyword>
<evidence type="ECO:0000313" key="7">
    <source>
        <dbReference type="EMBL" id="MCQ4628726.1"/>
    </source>
</evidence>
<name>A0ABT1R0P9_9HYPH</name>
<comment type="subcellular location">
    <subcellularLocation>
        <location evidence="1">Cell envelope</location>
    </subcellularLocation>
</comment>
<evidence type="ECO:0000256" key="5">
    <source>
        <dbReference type="ARBA" id="ARBA00022729"/>
    </source>
</evidence>
<dbReference type="InterPro" id="IPR051313">
    <property type="entry name" value="Bact_iron-sidero_bind"/>
</dbReference>
<dbReference type="EMBL" id="WHSB02000001">
    <property type="protein sequence ID" value="MCQ4628726.1"/>
    <property type="molecule type" value="Genomic_DNA"/>
</dbReference>
<dbReference type="PANTHER" id="PTHR30532">
    <property type="entry name" value="IRON III DICITRATE-BINDING PERIPLASMIC PROTEIN"/>
    <property type="match status" value="1"/>
</dbReference>
<reference evidence="7" key="1">
    <citation type="submission" date="2021-07" db="EMBL/GenBank/DDBJ databases">
        <title>Shinella sp. nov., a novel member of the genus Shinella from water.</title>
        <authorList>
            <person name="Deng Y."/>
        </authorList>
    </citation>
    <scope>NUCLEOTIDE SEQUENCE</scope>
    <source>
        <strain evidence="7">CPCC 100929</strain>
    </source>
</reference>
<keyword evidence="4" id="KW-0408">Iron</keyword>
<comment type="similarity">
    <text evidence="2">Belongs to the bacterial solute-binding protein 8 family.</text>
</comment>
<dbReference type="PROSITE" id="PS50983">
    <property type="entry name" value="FE_B12_PBP"/>
    <property type="match status" value="1"/>
</dbReference>
<evidence type="ECO:0000256" key="3">
    <source>
        <dbReference type="ARBA" id="ARBA00022448"/>
    </source>
</evidence>
<gene>
    <name evidence="7" type="ORF">GB927_001685</name>
</gene>
<evidence type="ECO:0000256" key="1">
    <source>
        <dbReference type="ARBA" id="ARBA00004196"/>
    </source>
</evidence>
<evidence type="ECO:0000313" key="8">
    <source>
        <dbReference type="Proteomes" id="UP000996601"/>
    </source>
</evidence>
<proteinExistence type="inferred from homology"/>
<organism evidence="7 8">
    <name type="scientific">Shinella lacus</name>
    <dbReference type="NCBI Taxonomy" id="2654216"/>
    <lineage>
        <taxon>Bacteria</taxon>
        <taxon>Pseudomonadati</taxon>
        <taxon>Pseudomonadota</taxon>
        <taxon>Alphaproteobacteria</taxon>
        <taxon>Hyphomicrobiales</taxon>
        <taxon>Rhizobiaceae</taxon>
        <taxon>Shinella</taxon>
    </lineage>
</organism>
<comment type="caution">
    <text evidence="7">The sequence shown here is derived from an EMBL/GenBank/DDBJ whole genome shotgun (WGS) entry which is preliminary data.</text>
</comment>
<evidence type="ECO:0000259" key="6">
    <source>
        <dbReference type="PROSITE" id="PS50983"/>
    </source>
</evidence>